<dbReference type="WBParaSite" id="Csp11.Scaffold618.g6074.t1">
    <property type="protein sequence ID" value="Csp11.Scaffold618.g6074.t1"/>
    <property type="gene ID" value="Csp11.Scaffold618.g6074"/>
</dbReference>
<reference evidence="2" key="1">
    <citation type="submission" date="2016-11" db="UniProtKB">
        <authorList>
            <consortium name="WormBaseParasite"/>
        </authorList>
    </citation>
    <scope>IDENTIFICATION</scope>
</reference>
<name>A0A1I7THU7_9PELO</name>
<organism evidence="1 2">
    <name type="scientific">Caenorhabditis tropicalis</name>
    <dbReference type="NCBI Taxonomy" id="1561998"/>
    <lineage>
        <taxon>Eukaryota</taxon>
        <taxon>Metazoa</taxon>
        <taxon>Ecdysozoa</taxon>
        <taxon>Nematoda</taxon>
        <taxon>Chromadorea</taxon>
        <taxon>Rhabditida</taxon>
        <taxon>Rhabditina</taxon>
        <taxon>Rhabditomorpha</taxon>
        <taxon>Rhabditoidea</taxon>
        <taxon>Rhabditidae</taxon>
        <taxon>Peloderinae</taxon>
        <taxon>Caenorhabditis</taxon>
    </lineage>
</organism>
<evidence type="ECO:0000313" key="1">
    <source>
        <dbReference type="Proteomes" id="UP000095282"/>
    </source>
</evidence>
<dbReference type="Proteomes" id="UP000095282">
    <property type="component" value="Unplaced"/>
</dbReference>
<dbReference type="AlphaFoldDB" id="A0A1I7THU7"/>
<sequence>MPFQSEEERIREVLRELKSRKEGGDVKEDIERIERILRDPLFKQLSHQPTSSQEVFKSDNRRNSSAEKRVVELSKRIESTAIRKNLKPNQKLLFVYVDAKKVDPVVLETKEKTSRLLAVGPKDVKNRSAGKLRIGDCIVAIDASGGCSSTPSTVSDTNGVSTTTSTHSFIHINQTIKKTDFEGSIRQSIDSNQHLVIGVIREATSMVFCLNESNIKTFITWI</sequence>
<dbReference type="STRING" id="1561998.A0A1I7THU7"/>
<proteinExistence type="predicted"/>
<accession>A0A1I7THU7</accession>
<evidence type="ECO:0000313" key="2">
    <source>
        <dbReference type="WBParaSite" id="Csp11.Scaffold618.g6074.t1"/>
    </source>
</evidence>
<keyword evidence="1" id="KW-1185">Reference proteome</keyword>
<dbReference type="eggNOG" id="KOG3528">
    <property type="taxonomic scope" value="Eukaryota"/>
</dbReference>
<protein>
    <submittedName>
        <fullName evidence="2">MinC_C domain-containing protein</fullName>
    </submittedName>
</protein>